<dbReference type="Proteomes" id="UP001153076">
    <property type="component" value="Unassembled WGS sequence"/>
</dbReference>
<dbReference type="EMBL" id="JAKOGI010000033">
    <property type="protein sequence ID" value="KAJ8447984.1"/>
    <property type="molecule type" value="Genomic_DNA"/>
</dbReference>
<feature type="transmembrane region" description="Helical" evidence="6">
    <location>
        <begin position="218"/>
        <end position="234"/>
    </location>
</feature>
<keyword evidence="9" id="KW-1185">Reference proteome</keyword>
<reference evidence="8" key="1">
    <citation type="submission" date="2022-04" db="EMBL/GenBank/DDBJ databases">
        <title>Carnegiea gigantea Genome sequencing and assembly v2.</title>
        <authorList>
            <person name="Copetti D."/>
            <person name="Sanderson M.J."/>
            <person name="Burquez A."/>
            <person name="Wojciechowski M.F."/>
        </authorList>
    </citation>
    <scope>NUCLEOTIDE SEQUENCE</scope>
    <source>
        <strain evidence="8">SGP5-SGP5p</strain>
        <tissue evidence="8">Aerial part</tissue>
    </source>
</reference>
<proteinExistence type="predicted"/>
<gene>
    <name evidence="8" type="ORF">Cgig2_028860</name>
</gene>
<evidence type="ECO:0000313" key="9">
    <source>
        <dbReference type="Proteomes" id="UP001153076"/>
    </source>
</evidence>
<dbReference type="OrthoDB" id="785563at2759"/>
<dbReference type="Pfam" id="PF00005">
    <property type="entry name" value="ABC_tran"/>
    <property type="match status" value="1"/>
</dbReference>
<evidence type="ECO:0000259" key="7">
    <source>
        <dbReference type="Pfam" id="PF00005"/>
    </source>
</evidence>
<keyword evidence="4 6" id="KW-1133">Transmembrane helix</keyword>
<dbReference type="Gene3D" id="3.40.50.300">
    <property type="entry name" value="P-loop containing nucleotide triphosphate hydrolases"/>
    <property type="match status" value="1"/>
</dbReference>
<dbReference type="PANTHER" id="PTHR48041:SF109">
    <property type="entry name" value="ABC TRANSPORTER G FAMILY MEMBER 20"/>
    <property type="match status" value="1"/>
</dbReference>
<dbReference type="GO" id="GO:0005524">
    <property type="term" value="F:ATP binding"/>
    <property type="evidence" value="ECO:0007669"/>
    <property type="project" value="InterPro"/>
</dbReference>
<dbReference type="PANTHER" id="PTHR48041">
    <property type="entry name" value="ABC TRANSPORTER G FAMILY MEMBER 28"/>
    <property type="match status" value="1"/>
</dbReference>
<evidence type="ECO:0000256" key="6">
    <source>
        <dbReference type="SAM" id="Phobius"/>
    </source>
</evidence>
<evidence type="ECO:0000256" key="2">
    <source>
        <dbReference type="ARBA" id="ARBA00022448"/>
    </source>
</evidence>
<evidence type="ECO:0000256" key="3">
    <source>
        <dbReference type="ARBA" id="ARBA00022692"/>
    </source>
</evidence>
<evidence type="ECO:0000256" key="4">
    <source>
        <dbReference type="ARBA" id="ARBA00022989"/>
    </source>
</evidence>
<dbReference type="GO" id="GO:0042626">
    <property type="term" value="F:ATPase-coupled transmembrane transporter activity"/>
    <property type="evidence" value="ECO:0007669"/>
    <property type="project" value="TreeGrafter"/>
</dbReference>
<organism evidence="8 9">
    <name type="scientific">Carnegiea gigantea</name>
    <dbReference type="NCBI Taxonomy" id="171969"/>
    <lineage>
        <taxon>Eukaryota</taxon>
        <taxon>Viridiplantae</taxon>
        <taxon>Streptophyta</taxon>
        <taxon>Embryophyta</taxon>
        <taxon>Tracheophyta</taxon>
        <taxon>Spermatophyta</taxon>
        <taxon>Magnoliopsida</taxon>
        <taxon>eudicotyledons</taxon>
        <taxon>Gunneridae</taxon>
        <taxon>Pentapetalae</taxon>
        <taxon>Caryophyllales</taxon>
        <taxon>Cactineae</taxon>
        <taxon>Cactaceae</taxon>
        <taxon>Cactoideae</taxon>
        <taxon>Echinocereeae</taxon>
        <taxon>Carnegiea</taxon>
    </lineage>
</organism>
<evidence type="ECO:0000256" key="1">
    <source>
        <dbReference type="ARBA" id="ARBA00004141"/>
    </source>
</evidence>
<comment type="subcellular location">
    <subcellularLocation>
        <location evidence="1">Membrane</location>
        <topology evidence="1">Multi-pass membrane protein</topology>
    </subcellularLocation>
</comment>
<comment type="caution">
    <text evidence="8">The sequence shown here is derived from an EMBL/GenBank/DDBJ whole genome shotgun (WGS) entry which is preliminary data.</text>
</comment>
<dbReference type="InterPro" id="IPR003439">
    <property type="entry name" value="ABC_transporter-like_ATP-bd"/>
</dbReference>
<keyword evidence="3 6" id="KW-0812">Transmembrane</keyword>
<sequence length="274" mass="30415">MPDYAMQDDFLFPMLTVVRPSCSLQSIASQEPNQSRRKEKLINKLRLRDAANTIIEDEGHGGVSTGKRRRVSIGIDIIDGPINLFFDEPTSGLDSNQCILMVSVLQGIARVGSIVILIIHHPSSRILSLLDLLIIPSSGHIVYGEPGSDLSEFFAACNHPIPEYENRAEFALDLISKLEDSPDGITKVEFNKSWNTGEISRVHATNLRAMPLKDARKILTSVELILAFVNPFYVEIYVLANRSLINSGRMPESFGYRFGALILSAVMLGTICWQ</sequence>
<accession>A0A9Q1KSB4</accession>
<feature type="transmembrane region" description="Helical" evidence="6">
    <location>
        <begin position="254"/>
        <end position="273"/>
    </location>
</feature>
<dbReference type="InterPro" id="IPR027417">
    <property type="entry name" value="P-loop_NTPase"/>
</dbReference>
<dbReference type="AlphaFoldDB" id="A0A9Q1KSB4"/>
<keyword evidence="2" id="KW-0813">Transport</keyword>
<dbReference type="GO" id="GO:0016887">
    <property type="term" value="F:ATP hydrolysis activity"/>
    <property type="evidence" value="ECO:0007669"/>
    <property type="project" value="InterPro"/>
</dbReference>
<keyword evidence="5 6" id="KW-0472">Membrane</keyword>
<dbReference type="InterPro" id="IPR050352">
    <property type="entry name" value="ABCG_transporters"/>
</dbReference>
<feature type="domain" description="ABC transporter" evidence="7">
    <location>
        <begin position="4"/>
        <end position="91"/>
    </location>
</feature>
<evidence type="ECO:0000256" key="5">
    <source>
        <dbReference type="ARBA" id="ARBA00023136"/>
    </source>
</evidence>
<dbReference type="SUPFAM" id="SSF52540">
    <property type="entry name" value="P-loop containing nucleoside triphosphate hydrolases"/>
    <property type="match status" value="1"/>
</dbReference>
<dbReference type="GO" id="GO:0016020">
    <property type="term" value="C:membrane"/>
    <property type="evidence" value="ECO:0007669"/>
    <property type="project" value="UniProtKB-SubCell"/>
</dbReference>
<evidence type="ECO:0000313" key="8">
    <source>
        <dbReference type="EMBL" id="KAJ8447984.1"/>
    </source>
</evidence>
<protein>
    <recommendedName>
        <fullName evidence="7">ABC transporter domain-containing protein</fullName>
    </recommendedName>
</protein>
<name>A0A9Q1KSB4_9CARY</name>